<dbReference type="InterPro" id="IPR012337">
    <property type="entry name" value="RNaseH-like_sf"/>
</dbReference>
<dbReference type="EMBL" id="JBBPBN010000005">
    <property type="protein sequence ID" value="KAK9037616.1"/>
    <property type="molecule type" value="Genomic_DNA"/>
</dbReference>
<proteinExistence type="predicted"/>
<gene>
    <name evidence="3" type="ORF">V6N11_022520</name>
</gene>
<evidence type="ECO:0000256" key="1">
    <source>
        <dbReference type="SAM" id="Phobius"/>
    </source>
</evidence>
<dbReference type="Proteomes" id="UP001396334">
    <property type="component" value="Unassembled WGS sequence"/>
</dbReference>
<dbReference type="Pfam" id="PF13456">
    <property type="entry name" value="RVT_3"/>
    <property type="match status" value="1"/>
</dbReference>
<dbReference type="Gene3D" id="3.30.420.10">
    <property type="entry name" value="Ribonuclease H-like superfamily/Ribonuclease H"/>
    <property type="match status" value="1"/>
</dbReference>
<feature type="domain" description="RNase H type-1" evidence="2">
    <location>
        <begin position="119"/>
        <end position="184"/>
    </location>
</feature>
<keyword evidence="1" id="KW-0812">Transmembrane</keyword>
<dbReference type="PANTHER" id="PTHR47723:SF13">
    <property type="entry name" value="PUTATIVE-RELATED"/>
    <property type="match status" value="1"/>
</dbReference>
<dbReference type="InterPro" id="IPR036397">
    <property type="entry name" value="RNaseH_sf"/>
</dbReference>
<evidence type="ECO:0000313" key="3">
    <source>
        <dbReference type="EMBL" id="KAK9037616.1"/>
    </source>
</evidence>
<feature type="transmembrane region" description="Helical" evidence="1">
    <location>
        <begin position="67"/>
        <end position="87"/>
    </location>
</feature>
<dbReference type="InterPro" id="IPR005299">
    <property type="entry name" value="MeTrfase_7"/>
</dbReference>
<evidence type="ECO:0000259" key="2">
    <source>
        <dbReference type="Pfam" id="PF13456"/>
    </source>
</evidence>
<dbReference type="InterPro" id="IPR029063">
    <property type="entry name" value="SAM-dependent_MTases_sf"/>
</dbReference>
<keyword evidence="1" id="KW-0472">Membrane</keyword>
<reference evidence="3 4" key="1">
    <citation type="journal article" date="2024" name="G3 (Bethesda)">
        <title>Genome assembly of Hibiscus sabdariffa L. provides insights into metabolisms of medicinal natural products.</title>
        <authorList>
            <person name="Kim T."/>
        </authorList>
    </citation>
    <scope>NUCLEOTIDE SEQUENCE [LARGE SCALE GENOMIC DNA]</scope>
    <source>
        <strain evidence="3">TK-2024</strain>
        <tissue evidence="3">Old leaves</tissue>
    </source>
</reference>
<dbReference type="SUPFAM" id="SSF53098">
    <property type="entry name" value="Ribonuclease H-like"/>
    <property type="match status" value="1"/>
</dbReference>
<dbReference type="Pfam" id="PF03492">
    <property type="entry name" value="Methyltransf_7"/>
    <property type="match status" value="1"/>
</dbReference>
<accession>A0ABR2TJF4</accession>
<dbReference type="InterPro" id="IPR053151">
    <property type="entry name" value="RNase_H-like"/>
</dbReference>
<dbReference type="InterPro" id="IPR044730">
    <property type="entry name" value="RNase_H-like_dom_plant"/>
</dbReference>
<keyword evidence="1" id="KW-1133">Transmembrane helix</keyword>
<dbReference type="CDD" id="cd06222">
    <property type="entry name" value="RNase_H_like"/>
    <property type="match status" value="1"/>
</dbReference>
<evidence type="ECO:0000313" key="4">
    <source>
        <dbReference type="Proteomes" id="UP001396334"/>
    </source>
</evidence>
<name>A0ABR2TJF4_9ROSI</name>
<keyword evidence="4" id="KW-1185">Reference proteome</keyword>
<organism evidence="3 4">
    <name type="scientific">Hibiscus sabdariffa</name>
    <name type="common">roselle</name>
    <dbReference type="NCBI Taxonomy" id="183260"/>
    <lineage>
        <taxon>Eukaryota</taxon>
        <taxon>Viridiplantae</taxon>
        <taxon>Streptophyta</taxon>
        <taxon>Embryophyta</taxon>
        <taxon>Tracheophyta</taxon>
        <taxon>Spermatophyta</taxon>
        <taxon>Magnoliopsida</taxon>
        <taxon>eudicotyledons</taxon>
        <taxon>Gunneridae</taxon>
        <taxon>Pentapetalae</taxon>
        <taxon>rosids</taxon>
        <taxon>malvids</taxon>
        <taxon>Malvales</taxon>
        <taxon>Malvaceae</taxon>
        <taxon>Malvoideae</taxon>
        <taxon>Hibiscus</taxon>
    </lineage>
</organism>
<dbReference type="InterPro" id="IPR002156">
    <property type="entry name" value="RNaseH_domain"/>
</dbReference>
<dbReference type="SUPFAM" id="SSF53335">
    <property type="entry name" value="S-adenosyl-L-methionine-dependent methyltransferases"/>
    <property type="match status" value="1"/>
</dbReference>
<sequence>MFDGYYTSYYKPCAKEIRAKVDKEGSFIIDCLEIVALTWDYVNVGINYDRTLTAKEMAKSMRAVNESIIRSLLVWLFLQLLLQLLWYKRISWPTFKVNTFNVFEFSVLVLVPKIRYESVWNHGIRNVELESDNLEVVNILNRSSNTMASSLLVHDTLQLISRPWNVKIRHIPRYKNGVADRLAKISWDLPSAYMSFDNPPLEVAEELYHDSSGLEGSYAS</sequence>
<comment type="caution">
    <text evidence="3">The sequence shown here is derived from an EMBL/GenBank/DDBJ whole genome shotgun (WGS) entry which is preliminary data.</text>
</comment>
<protein>
    <recommendedName>
        <fullName evidence="2">RNase H type-1 domain-containing protein</fullName>
    </recommendedName>
</protein>
<dbReference type="PANTHER" id="PTHR47723">
    <property type="entry name" value="OS05G0353850 PROTEIN"/>
    <property type="match status" value="1"/>
</dbReference>